<dbReference type="InterPro" id="IPR050789">
    <property type="entry name" value="Diverse_Enzym_Activities"/>
</dbReference>
<dbReference type="Gene3D" id="3.40.710.10">
    <property type="entry name" value="DD-peptidase/beta-lactamase superfamily"/>
    <property type="match status" value="1"/>
</dbReference>
<organism evidence="2 3">
    <name type="scientific">Dictyobacter vulcani</name>
    <dbReference type="NCBI Taxonomy" id="2607529"/>
    <lineage>
        <taxon>Bacteria</taxon>
        <taxon>Bacillati</taxon>
        <taxon>Chloroflexota</taxon>
        <taxon>Ktedonobacteria</taxon>
        <taxon>Ktedonobacterales</taxon>
        <taxon>Dictyobacteraceae</taxon>
        <taxon>Dictyobacter</taxon>
    </lineage>
</organism>
<evidence type="ECO:0000313" key="3">
    <source>
        <dbReference type="Proteomes" id="UP000326912"/>
    </source>
</evidence>
<evidence type="ECO:0000313" key="2">
    <source>
        <dbReference type="EMBL" id="GER90042.1"/>
    </source>
</evidence>
<comment type="caution">
    <text evidence="2">The sequence shown here is derived from an EMBL/GenBank/DDBJ whole genome shotgun (WGS) entry which is preliminary data.</text>
</comment>
<proteinExistence type="predicted"/>
<sequence length="534" mass="59325">MLLLKTLTTVLGRIEQHVQRVMQLGGIGGLAYALTDKDQLLAVGTAGYADIIAQQPVTPETFFPILSITKSFTALAVMQLYERGMIDIHAPITDYLPWCEAKQSGSRAITAYHLLSHTANIVTGPGWTLGSLYAAWYLRETNVAGEPGGPVWHYSDTGYEILGALLETIYHTPFAQIIQEQIFTPLGMTSSFPAVTYETRKTAALGYQSFYDDRPHQRSYPLVPASWFEYESPAGSIVSTAADMAAYIRLYLNRGHGLIKEQTFEQMIQPITQGMFGHYGLGLSTSSRGGHTIVGHGGGGMGFNTTIQGDLETGLGLVVLISGTTWPASISTYISQLLRAASAGEDLPVVPSVNYEETPEASTYAGIFTHVGDTKRSLLFTAEEEHLILHYHGEKLVLQKEEWGDRFLIPHPDFSLFMGEFAYVDDQATEFFHGGDWYVTAAYQGPRTFDVPKEWHAYVGHYCYHEVWSGHLRIILRKGKLYLVSPEGLEDELQPQEDGSFKTDQEHLRFTDVLAGKALRLDMSGSQYTRRRNP</sequence>
<name>A0A5J4KSE5_9CHLR</name>
<dbReference type="PANTHER" id="PTHR43283">
    <property type="entry name" value="BETA-LACTAMASE-RELATED"/>
    <property type="match status" value="1"/>
</dbReference>
<dbReference type="SUPFAM" id="SSF56601">
    <property type="entry name" value="beta-lactamase/transpeptidase-like"/>
    <property type="match status" value="1"/>
</dbReference>
<dbReference type="Pfam" id="PF00144">
    <property type="entry name" value="Beta-lactamase"/>
    <property type="match status" value="1"/>
</dbReference>
<protein>
    <recommendedName>
        <fullName evidence="1">Beta-lactamase-related domain-containing protein</fullName>
    </recommendedName>
</protein>
<feature type="domain" description="Beta-lactamase-related" evidence="1">
    <location>
        <begin position="15"/>
        <end position="327"/>
    </location>
</feature>
<reference evidence="2 3" key="1">
    <citation type="submission" date="2019-10" db="EMBL/GenBank/DDBJ databases">
        <title>Dictyobacter vulcani sp. nov., within the class Ktedonobacteria, isolated from soil of volcanic Mt. Zao.</title>
        <authorList>
            <person name="Zheng Y."/>
            <person name="Wang C.M."/>
            <person name="Sakai Y."/>
            <person name="Abe K."/>
            <person name="Yokota A."/>
            <person name="Yabe S."/>
        </authorList>
    </citation>
    <scope>NUCLEOTIDE SEQUENCE [LARGE SCALE GENOMIC DNA]</scope>
    <source>
        <strain evidence="2 3">W12</strain>
    </source>
</reference>
<dbReference type="InterPro" id="IPR001466">
    <property type="entry name" value="Beta-lactam-related"/>
</dbReference>
<dbReference type="Proteomes" id="UP000326912">
    <property type="component" value="Unassembled WGS sequence"/>
</dbReference>
<gene>
    <name evidence="2" type="ORF">KDW_42040</name>
</gene>
<dbReference type="EMBL" id="BKZW01000002">
    <property type="protein sequence ID" value="GER90042.1"/>
    <property type="molecule type" value="Genomic_DNA"/>
</dbReference>
<dbReference type="AlphaFoldDB" id="A0A5J4KSE5"/>
<accession>A0A5J4KSE5</accession>
<keyword evidence="3" id="KW-1185">Reference proteome</keyword>
<evidence type="ECO:0000259" key="1">
    <source>
        <dbReference type="Pfam" id="PF00144"/>
    </source>
</evidence>
<dbReference type="InterPro" id="IPR012338">
    <property type="entry name" value="Beta-lactam/transpept-like"/>
</dbReference>